<dbReference type="InterPro" id="IPR007717">
    <property type="entry name" value="NPL4_C"/>
</dbReference>
<dbReference type="PANTHER" id="PTHR12710:SF0">
    <property type="entry name" value="NUCLEAR PROTEIN LOCALIZATION PROTEIN 4 HOMOLOG"/>
    <property type="match status" value="1"/>
</dbReference>
<evidence type="ECO:0000256" key="2">
    <source>
        <dbReference type="ARBA" id="ARBA00004556"/>
    </source>
</evidence>
<feature type="non-terminal residue" evidence="7">
    <location>
        <position position="1"/>
    </location>
</feature>
<dbReference type="Gene3D" id="3.10.20.90">
    <property type="entry name" value="Phosphatidylinositol 3-kinase Catalytic Subunit, Chain A, domain 1"/>
    <property type="match status" value="1"/>
</dbReference>
<dbReference type="InParanoid" id="A0A167QB52"/>
<evidence type="ECO:0000256" key="3">
    <source>
        <dbReference type="ARBA" id="ARBA00011025"/>
    </source>
</evidence>
<comment type="similarity">
    <text evidence="3">Belongs to the NPL4 family.</text>
</comment>
<dbReference type="Pfam" id="PF05021">
    <property type="entry name" value="NPL4"/>
    <property type="match status" value="1"/>
</dbReference>
<dbReference type="STRING" id="763407.A0A167QB52"/>
<dbReference type="InterPro" id="IPR007716">
    <property type="entry name" value="NPL4_Zn-bd_put"/>
</dbReference>
<dbReference type="GO" id="GO:0006511">
    <property type="term" value="P:ubiquitin-dependent protein catabolic process"/>
    <property type="evidence" value="ECO:0007669"/>
    <property type="project" value="InterPro"/>
</dbReference>
<dbReference type="GO" id="GO:0031625">
    <property type="term" value="F:ubiquitin protein ligase binding"/>
    <property type="evidence" value="ECO:0007669"/>
    <property type="project" value="TreeGrafter"/>
</dbReference>
<evidence type="ECO:0000256" key="4">
    <source>
        <dbReference type="ARBA" id="ARBA00019709"/>
    </source>
</evidence>
<evidence type="ECO:0000256" key="1">
    <source>
        <dbReference type="ARBA" id="ARBA00004335"/>
    </source>
</evidence>
<feature type="compositionally biased region" description="Low complexity" evidence="5">
    <location>
        <begin position="52"/>
        <end position="77"/>
    </location>
</feature>
<dbReference type="Proteomes" id="UP000077315">
    <property type="component" value="Unassembled WGS sequence"/>
</dbReference>
<evidence type="ECO:0000259" key="6">
    <source>
        <dbReference type="PROSITE" id="PS50249"/>
    </source>
</evidence>
<organism evidence="7 8">
    <name type="scientific">Phycomyces blakesleeanus (strain ATCC 8743b / DSM 1359 / FGSC 10004 / NBRC 33097 / NRRL 1555)</name>
    <dbReference type="NCBI Taxonomy" id="763407"/>
    <lineage>
        <taxon>Eukaryota</taxon>
        <taxon>Fungi</taxon>
        <taxon>Fungi incertae sedis</taxon>
        <taxon>Mucoromycota</taxon>
        <taxon>Mucoromycotina</taxon>
        <taxon>Mucoromycetes</taxon>
        <taxon>Mucorales</taxon>
        <taxon>Phycomycetaceae</taxon>
        <taxon>Phycomyces</taxon>
    </lineage>
</organism>
<dbReference type="PIRSF" id="PIRSF010052">
    <property type="entry name" value="Polyub_prc_Npl4"/>
    <property type="match status" value="1"/>
</dbReference>
<dbReference type="PROSITE" id="PS50249">
    <property type="entry name" value="MPN"/>
    <property type="match status" value="1"/>
</dbReference>
<name>A0A167QB52_PHYB8</name>
<reference evidence="8" key="1">
    <citation type="submission" date="2015-06" db="EMBL/GenBank/DDBJ databases">
        <title>Expansion of signal transduction pathways in fungi by whole-genome duplication.</title>
        <authorList>
            <consortium name="DOE Joint Genome Institute"/>
            <person name="Corrochano L.M."/>
            <person name="Kuo A."/>
            <person name="Marcet-Houben M."/>
            <person name="Polaino S."/>
            <person name="Salamov A."/>
            <person name="Villalobos J.M."/>
            <person name="Alvarez M.I."/>
            <person name="Avalos J."/>
            <person name="Benito E.P."/>
            <person name="Benoit I."/>
            <person name="Burger G."/>
            <person name="Camino L.P."/>
            <person name="Canovas D."/>
            <person name="Cerda-Olmedo E."/>
            <person name="Cheng J.-F."/>
            <person name="Dominguez A."/>
            <person name="Elias M."/>
            <person name="Eslava A.P."/>
            <person name="Glaser F."/>
            <person name="Grimwood J."/>
            <person name="Gutierrez G."/>
            <person name="Heitman J."/>
            <person name="Henrissat B."/>
            <person name="Iturriaga E.A."/>
            <person name="Lang B.F."/>
            <person name="Lavin J.L."/>
            <person name="Lee S."/>
            <person name="Li W."/>
            <person name="Lindquist E."/>
            <person name="Lopez-Garcia S."/>
            <person name="Luque E.M."/>
            <person name="Marcos A.T."/>
            <person name="Martin J."/>
            <person name="McCluskey K."/>
            <person name="Medina H.R."/>
            <person name="Miralles-Duran A."/>
            <person name="Miyazaki A."/>
            <person name="Munoz-Torres E."/>
            <person name="Oguiza J.A."/>
            <person name="Ohm R."/>
            <person name="Olmedo M."/>
            <person name="Orejas M."/>
            <person name="Ortiz-Castellanos L."/>
            <person name="Pisabarro A.G."/>
            <person name="Rodriguez-Romero J."/>
            <person name="Ruiz-Herrera J."/>
            <person name="Ruiz-Vazquez R."/>
            <person name="Sanz C."/>
            <person name="Schackwitz W."/>
            <person name="Schmutz J."/>
            <person name="Shahriari M."/>
            <person name="Shelest E."/>
            <person name="Silva-Franco F."/>
            <person name="Soanes D."/>
            <person name="Syed K."/>
            <person name="Tagua V.G."/>
            <person name="Talbot N.J."/>
            <person name="Thon M."/>
            <person name="De vries R.P."/>
            <person name="Wiebenga A."/>
            <person name="Yadav J.S."/>
            <person name="Braun E.L."/>
            <person name="Baker S."/>
            <person name="Garre V."/>
            <person name="Horwitz B."/>
            <person name="Torres-Martinez S."/>
            <person name="Idnurm A."/>
            <person name="Herrera-Estrella A."/>
            <person name="Gabaldon T."/>
            <person name="Grigoriev I.V."/>
        </authorList>
    </citation>
    <scope>NUCLEOTIDE SEQUENCE [LARGE SCALE GENOMIC DNA]</scope>
    <source>
        <strain evidence="8">NRRL 1555(-)</strain>
    </source>
</reference>
<dbReference type="PANTHER" id="PTHR12710">
    <property type="entry name" value="NUCLEAR PROTEIN LOCALIZATION 4"/>
    <property type="match status" value="1"/>
</dbReference>
<dbReference type="InterPro" id="IPR037518">
    <property type="entry name" value="MPN"/>
</dbReference>
<dbReference type="GO" id="GO:0043130">
    <property type="term" value="F:ubiquitin binding"/>
    <property type="evidence" value="ECO:0007669"/>
    <property type="project" value="TreeGrafter"/>
</dbReference>
<comment type="subcellular location">
    <subcellularLocation>
        <location evidence="2">Cytoplasm</location>
        <location evidence="2">Perinuclear region</location>
    </subcellularLocation>
    <subcellularLocation>
        <location evidence="1">Nucleus membrane</location>
        <topology evidence="1">Peripheral membrane protein</topology>
        <orientation evidence="1">Cytoplasmic side</orientation>
    </subcellularLocation>
</comment>
<dbReference type="RefSeq" id="XP_018297446.1">
    <property type="nucleotide sequence ID" value="XM_018427923.1"/>
</dbReference>
<gene>
    <name evidence="7" type="ORF">PHYBLDRAFT_105827</name>
</gene>
<dbReference type="EMBL" id="KV440972">
    <property type="protein sequence ID" value="OAD79406.1"/>
    <property type="molecule type" value="Genomic_DNA"/>
</dbReference>
<feature type="region of interest" description="Disordered" evidence="5">
    <location>
        <begin position="51"/>
        <end position="82"/>
    </location>
</feature>
<proteinExistence type="inferred from homology"/>
<dbReference type="AlphaFoldDB" id="A0A167QB52"/>
<dbReference type="CDD" id="cd08061">
    <property type="entry name" value="MPN_NPL4"/>
    <property type="match status" value="1"/>
</dbReference>
<dbReference type="InterPro" id="IPR016563">
    <property type="entry name" value="Npl4"/>
</dbReference>
<protein>
    <recommendedName>
        <fullName evidence="4">Nuclear protein localization protein 4</fullName>
    </recommendedName>
</protein>
<dbReference type="Pfam" id="PF05020">
    <property type="entry name" value="zf-NPL4"/>
    <property type="match status" value="1"/>
</dbReference>
<dbReference type="VEuPathDB" id="FungiDB:PHYBLDRAFT_105827"/>
<dbReference type="GO" id="GO:0031965">
    <property type="term" value="C:nuclear membrane"/>
    <property type="evidence" value="ECO:0007669"/>
    <property type="project" value="UniProtKB-SubCell"/>
</dbReference>
<evidence type="ECO:0000313" key="8">
    <source>
        <dbReference type="Proteomes" id="UP000077315"/>
    </source>
</evidence>
<keyword evidence="8" id="KW-1185">Reference proteome</keyword>
<dbReference type="OrthoDB" id="10251089at2759"/>
<feature type="domain" description="MPN" evidence="6">
    <location>
        <begin position="210"/>
        <end position="348"/>
    </location>
</feature>
<dbReference type="FunCoup" id="A0A167QB52">
    <property type="interactions" value="852"/>
</dbReference>
<sequence>QLLRIRSKEGMIRVQVDPKDTFATLGQKVLPFTTHHKLSKHGSMLFVSYKESSPPSTTSTTTTTATTTTAKDSTPTTGSDAVKQDDIDNFLEKERGLIKRSKDTKFCRHGAHAMCDYCMPLEPYDAGYLEENKIKHMSFHSYLRKIDAAQQTKAPSATTQQKLPLLEEAHYTVKVPCTGAHAAWPEGICTKCQPSAITLQRQTYRMVDHVEFSSASVVDNFLNAWRKSGCQRFGYLYGRYEPYLDVPLGIKAVVEAIVEPTQEDHVDGISVAMPWAEEEQVNKVAAACGLVQVGMVFTDLVDDGSGTGKVLVKRHGDSYFLSSQECLFAAEMQRRHPNITRQSATGHFGSKFVSCVISGDLEGNVDVSAYQVSNSLVAMHEAGIVEASRKPSVMRVKESIPHERYVPEVFYKYKNKYNVVVKESAKPTFPVEYLLVNVTHGFPQIPSPLFQASGWNELAGGQSKTAALAKYLSKTDGDLAQSLNDFNVLCAIKSTNVLSDEEFGLLCSIATQPGQSTFELEHTSGWKTLKMSLGEPGKKKENK</sequence>
<evidence type="ECO:0000313" key="7">
    <source>
        <dbReference type="EMBL" id="OAD79406.1"/>
    </source>
</evidence>
<dbReference type="GeneID" id="28988829"/>
<dbReference type="GO" id="GO:0048471">
    <property type="term" value="C:perinuclear region of cytoplasm"/>
    <property type="evidence" value="ECO:0007669"/>
    <property type="project" value="UniProtKB-SubCell"/>
</dbReference>
<evidence type="ECO:0000256" key="5">
    <source>
        <dbReference type="SAM" id="MobiDB-lite"/>
    </source>
</evidence>
<accession>A0A167QB52</accession>